<dbReference type="Pfam" id="PF00881">
    <property type="entry name" value="Nitroreductase"/>
    <property type="match status" value="1"/>
</dbReference>
<evidence type="ECO:0000313" key="9">
    <source>
        <dbReference type="Proteomes" id="UP001257277"/>
    </source>
</evidence>
<gene>
    <name evidence="8" type="ORF">RQM59_13185</name>
</gene>
<name>A0ABU3LJW9_9FLAO</name>
<dbReference type="EMBL" id="JAVTTO010000005">
    <property type="protein sequence ID" value="MDT7833337.1"/>
    <property type="molecule type" value="Genomic_DNA"/>
</dbReference>
<comment type="cofactor">
    <cofactor evidence="1">
        <name>FMN</name>
        <dbReference type="ChEBI" id="CHEBI:58210"/>
    </cofactor>
</comment>
<feature type="domain" description="Nitroreductase" evidence="7">
    <location>
        <begin position="8"/>
        <end position="185"/>
    </location>
</feature>
<evidence type="ECO:0000256" key="5">
    <source>
        <dbReference type="ARBA" id="ARBA00022857"/>
    </source>
</evidence>
<sequence length="210" mass="24144">MSSIESLQWRYAVKKFDNTRSISEDQIAILKEAFNLTATSYGLQPIKLVIIKNKEIQKSLVEHSWNQEQVAQASHLLVICTQNIVDKDSVEHYFKMVKEIRNTPDEILDPFKNYLSDSISQKTKEEIKTWAKNQAYLALGNLLTICALEKIDSCPMEGFIPEKYDETLKLQAQNLSAALVLPVGYRAEDDFMKDLKKVRKSMSEMVLEIH</sequence>
<dbReference type="InterPro" id="IPR033878">
    <property type="entry name" value="NfsB-like"/>
</dbReference>
<dbReference type="PANTHER" id="PTHR43673:SF2">
    <property type="entry name" value="NITROREDUCTASE"/>
    <property type="match status" value="1"/>
</dbReference>
<accession>A0ABU3LJW9</accession>
<keyword evidence="6" id="KW-0560">Oxidoreductase</keyword>
<dbReference type="InterPro" id="IPR000415">
    <property type="entry name" value="Nitroreductase-like"/>
</dbReference>
<proteinExistence type="inferred from homology"/>
<comment type="caution">
    <text evidence="8">The sequence shown here is derived from an EMBL/GenBank/DDBJ whole genome shotgun (WGS) entry which is preliminary data.</text>
</comment>
<evidence type="ECO:0000256" key="3">
    <source>
        <dbReference type="ARBA" id="ARBA00022630"/>
    </source>
</evidence>
<dbReference type="CDD" id="cd02149">
    <property type="entry name" value="NfsB-like"/>
    <property type="match status" value="1"/>
</dbReference>
<evidence type="ECO:0000256" key="6">
    <source>
        <dbReference type="ARBA" id="ARBA00023002"/>
    </source>
</evidence>
<dbReference type="RefSeq" id="WP_349242588.1">
    <property type="nucleotide sequence ID" value="NZ_JAVTTO010000005.1"/>
</dbReference>
<evidence type="ECO:0000256" key="1">
    <source>
        <dbReference type="ARBA" id="ARBA00001917"/>
    </source>
</evidence>
<keyword evidence="5" id="KW-0521">NADP</keyword>
<keyword evidence="4" id="KW-0288">FMN</keyword>
<keyword evidence="3" id="KW-0285">Flavoprotein</keyword>
<dbReference type="SUPFAM" id="SSF55469">
    <property type="entry name" value="FMN-dependent nitroreductase-like"/>
    <property type="match status" value="1"/>
</dbReference>
<dbReference type="Gene3D" id="3.40.109.10">
    <property type="entry name" value="NADH Oxidase"/>
    <property type="match status" value="1"/>
</dbReference>
<dbReference type="InterPro" id="IPR029479">
    <property type="entry name" value="Nitroreductase"/>
</dbReference>
<evidence type="ECO:0000256" key="2">
    <source>
        <dbReference type="ARBA" id="ARBA00007118"/>
    </source>
</evidence>
<evidence type="ECO:0000259" key="7">
    <source>
        <dbReference type="Pfam" id="PF00881"/>
    </source>
</evidence>
<keyword evidence="9" id="KW-1185">Reference proteome</keyword>
<comment type="similarity">
    <text evidence="2">Belongs to the nitroreductase family.</text>
</comment>
<evidence type="ECO:0000256" key="4">
    <source>
        <dbReference type="ARBA" id="ARBA00022643"/>
    </source>
</evidence>
<organism evidence="8 9">
    <name type="scientific">Asprobacillus argus</name>
    <dbReference type="NCBI Taxonomy" id="3076534"/>
    <lineage>
        <taxon>Bacteria</taxon>
        <taxon>Pseudomonadati</taxon>
        <taxon>Bacteroidota</taxon>
        <taxon>Flavobacteriia</taxon>
        <taxon>Flavobacteriales</taxon>
        <taxon>Flavobacteriaceae</taxon>
        <taxon>Asprobacillus</taxon>
    </lineage>
</organism>
<protein>
    <submittedName>
        <fullName evidence="8">NAD(P)H-dependent oxidoreductase</fullName>
    </submittedName>
</protein>
<reference evidence="8 9" key="1">
    <citation type="submission" date="2023-09" db="EMBL/GenBank/DDBJ databases">
        <title>Novel taxa isolated from Blanes Bay.</title>
        <authorList>
            <person name="Rey-Velasco X."/>
            <person name="Lucena T."/>
        </authorList>
    </citation>
    <scope>NUCLEOTIDE SEQUENCE [LARGE SCALE GENOMIC DNA]</scope>
    <source>
        <strain evidence="8 9">S356</strain>
    </source>
</reference>
<evidence type="ECO:0000313" key="8">
    <source>
        <dbReference type="EMBL" id="MDT7833337.1"/>
    </source>
</evidence>
<dbReference type="Proteomes" id="UP001257277">
    <property type="component" value="Unassembled WGS sequence"/>
</dbReference>
<dbReference type="PANTHER" id="PTHR43673">
    <property type="entry name" value="NAD(P)H NITROREDUCTASE YDGI-RELATED"/>
    <property type="match status" value="1"/>
</dbReference>